<protein>
    <submittedName>
        <fullName evidence="4">Os06g0118800 protein</fullName>
    </submittedName>
</protein>
<accession>A0A0P0WSA6</accession>
<reference evidence="4 5" key="3">
    <citation type="journal article" date="2005" name="Nature">
        <title>The map-based sequence of the rice genome.</title>
        <authorList>
            <consortium name="International rice genome sequencing project (IRGSP)"/>
            <person name="Matsumoto T."/>
            <person name="Wu J."/>
            <person name="Kanamori H."/>
            <person name="Katayose Y."/>
            <person name="Fujisawa M."/>
            <person name="Namiki N."/>
            <person name="Mizuno H."/>
            <person name="Yamamoto K."/>
            <person name="Antonio B.A."/>
            <person name="Baba T."/>
            <person name="Sakata K."/>
            <person name="Nagamura Y."/>
            <person name="Aoki H."/>
            <person name="Arikawa K."/>
            <person name="Arita K."/>
            <person name="Bito T."/>
            <person name="Chiden Y."/>
            <person name="Fujitsuka N."/>
            <person name="Fukunaka R."/>
            <person name="Hamada M."/>
            <person name="Harada C."/>
            <person name="Hayashi A."/>
            <person name="Hijishita S."/>
            <person name="Honda M."/>
            <person name="Hosokawa S."/>
            <person name="Ichikawa Y."/>
            <person name="Idonuma A."/>
            <person name="Iijima M."/>
            <person name="Ikeda M."/>
            <person name="Ikeno M."/>
            <person name="Ito K."/>
            <person name="Ito S."/>
            <person name="Ito T."/>
            <person name="Ito Y."/>
            <person name="Ito Y."/>
            <person name="Iwabuchi A."/>
            <person name="Kamiya K."/>
            <person name="Karasawa W."/>
            <person name="Kurita K."/>
            <person name="Katagiri S."/>
            <person name="Kikuta A."/>
            <person name="Kobayashi H."/>
            <person name="Kobayashi N."/>
            <person name="Machita K."/>
            <person name="Maehara T."/>
            <person name="Masukawa M."/>
            <person name="Mizubayashi T."/>
            <person name="Mukai Y."/>
            <person name="Nagasaki H."/>
            <person name="Nagata Y."/>
            <person name="Naito S."/>
            <person name="Nakashima M."/>
            <person name="Nakama Y."/>
            <person name="Nakamichi Y."/>
            <person name="Nakamura M."/>
            <person name="Meguro A."/>
            <person name="Negishi M."/>
            <person name="Ohta I."/>
            <person name="Ohta T."/>
            <person name="Okamoto M."/>
            <person name="Ono N."/>
            <person name="Saji S."/>
            <person name="Sakaguchi M."/>
            <person name="Sakai K."/>
            <person name="Shibata M."/>
            <person name="Shimokawa T."/>
            <person name="Song J."/>
            <person name="Takazaki Y."/>
            <person name="Terasawa K."/>
            <person name="Tsugane M."/>
            <person name="Tsuji K."/>
            <person name="Ueda S."/>
            <person name="Waki K."/>
            <person name="Yamagata H."/>
            <person name="Yamamoto M."/>
            <person name="Yamamoto S."/>
            <person name="Yamane H."/>
            <person name="Yoshiki S."/>
            <person name="Yoshihara R."/>
            <person name="Yukawa K."/>
            <person name="Zhong H."/>
            <person name="Yano M."/>
            <person name="Yuan Q."/>
            <person name="Ouyang S."/>
            <person name="Liu J."/>
            <person name="Jones K.M."/>
            <person name="Gansberger K."/>
            <person name="Moffat K."/>
            <person name="Hill J."/>
            <person name="Bera J."/>
            <person name="Fadrosh D."/>
            <person name="Jin S."/>
            <person name="Johri S."/>
            <person name="Kim M."/>
            <person name="Overton L."/>
            <person name="Reardon M."/>
            <person name="Tsitrin T."/>
            <person name="Vuong H."/>
            <person name="Weaver B."/>
            <person name="Ciecko A."/>
            <person name="Tallon L."/>
            <person name="Jackson J."/>
            <person name="Pai G."/>
            <person name="Aken S.V."/>
            <person name="Utterback T."/>
            <person name="Reidmuller S."/>
            <person name="Feldblyum T."/>
            <person name="Hsiao J."/>
            <person name="Zismann V."/>
            <person name="Iobst S."/>
            <person name="de Vazeille A.R."/>
            <person name="Buell C.R."/>
            <person name="Ying K."/>
            <person name="Li Y."/>
            <person name="Lu T."/>
            <person name="Huang Y."/>
            <person name="Zhao Q."/>
            <person name="Feng Q."/>
            <person name="Zhang L."/>
            <person name="Zhu J."/>
            <person name="Weng Q."/>
            <person name="Mu J."/>
            <person name="Lu Y."/>
            <person name="Fan D."/>
            <person name="Liu Y."/>
            <person name="Guan J."/>
            <person name="Zhang Y."/>
            <person name="Yu S."/>
            <person name="Liu X."/>
            <person name="Zhang Y."/>
            <person name="Hong G."/>
            <person name="Han B."/>
            <person name="Choisne N."/>
            <person name="Demange N."/>
            <person name="Orjeda G."/>
            <person name="Samain S."/>
            <person name="Cattolico L."/>
            <person name="Pelletier E."/>
            <person name="Couloux A."/>
            <person name="Segurens B."/>
            <person name="Wincker P."/>
            <person name="D'Hont A."/>
            <person name="Scarpelli C."/>
            <person name="Weissenbach J."/>
            <person name="Salanoubat M."/>
            <person name="Quetier F."/>
            <person name="Yu Y."/>
            <person name="Kim H.R."/>
            <person name="Rambo T."/>
            <person name="Currie J."/>
            <person name="Collura K."/>
            <person name="Luo M."/>
            <person name="Yang T."/>
            <person name="Ammiraju J.S.S."/>
            <person name="Engler F."/>
            <person name="Soderlund C."/>
            <person name="Wing R.A."/>
            <person name="Palmer L.E."/>
            <person name="de la Bastide M."/>
            <person name="Spiegel L."/>
            <person name="Nascimento L."/>
            <person name="Zutavern T."/>
            <person name="O'Shaughnessy A."/>
            <person name="Dike S."/>
            <person name="Dedhia N."/>
            <person name="Preston R."/>
            <person name="Balija V."/>
            <person name="McCombie W.R."/>
            <person name="Chow T."/>
            <person name="Chen H."/>
            <person name="Chung M."/>
            <person name="Chen C."/>
            <person name="Shaw J."/>
            <person name="Wu H."/>
            <person name="Hsiao K."/>
            <person name="Chao Y."/>
            <person name="Chu M."/>
            <person name="Cheng C."/>
            <person name="Hour A."/>
            <person name="Lee P."/>
            <person name="Lin S."/>
            <person name="Lin Y."/>
            <person name="Liou J."/>
            <person name="Liu S."/>
            <person name="Hsing Y."/>
            <person name="Raghuvanshi S."/>
            <person name="Mohanty A."/>
            <person name="Bharti A.K."/>
            <person name="Gaur A."/>
            <person name="Gupta V."/>
            <person name="Kumar D."/>
            <person name="Ravi V."/>
            <person name="Vij S."/>
            <person name="Kapur A."/>
            <person name="Khurana P."/>
            <person name="Khurana P."/>
            <person name="Khurana J.P."/>
            <person name="Tyagi A.K."/>
            <person name="Gaikwad K."/>
            <person name="Singh A."/>
            <person name="Dalal V."/>
            <person name="Srivastava S."/>
            <person name="Dixit A."/>
            <person name="Pal A.K."/>
            <person name="Ghazi I.A."/>
            <person name="Yadav M."/>
            <person name="Pandit A."/>
            <person name="Bhargava A."/>
            <person name="Sureshbabu K."/>
            <person name="Batra K."/>
            <person name="Sharma T.R."/>
            <person name="Mohapatra T."/>
            <person name="Singh N.K."/>
            <person name="Messing J."/>
            <person name="Nelson A.B."/>
            <person name="Fuks G."/>
            <person name="Kavchok S."/>
            <person name="Keizer G."/>
            <person name="Linton E."/>
            <person name="Llaca V."/>
            <person name="Song R."/>
            <person name="Tanyolac B."/>
            <person name="Young S."/>
            <person name="Ho-Il K."/>
            <person name="Hahn J.H."/>
            <person name="Sangsakoo G."/>
            <person name="Vanavichit A."/>
            <person name="de Mattos Luiz.A.T."/>
            <person name="Zimmer P.D."/>
            <person name="Malone G."/>
            <person name="Dellagostin O."/>
            <person name="de Oliveira A.C."/>
            <person name="Bevan M."/>
            <person name="Bancroft I."/>
            <person name="Minx P."/>
            <person name="Cordum H."/>
            <person name="Wilson R."/>
            <person name="Cheng Z."/>
            <person name="Jin W."/>
            <person name="Jiang J."/>
            <person name="Leong S.A."/>
            <person name="Iwama H."/>
            <person name="Gojobori T."/>
            <person name="Itoh T."/>
            <person name="Niimura Y."/>
            <person name="Fujii Y."/>
            <person name="Habara T."/>
            <person name="Sakai H."/>
            <person name="Sato Y."/>
            <person name="Wilson G."/>
            <person name="Kumar K."/>
            <person name="McCouch S."/>
            <person name="Juretic N."/>
            <person name="Hoen D."/>
            <person name="Wright S."/>
            <person name="Bruskiewich R."/>
            <person name="Bureau T."/>
            <person name="Miyao A."/>
            <person name="Hirochika H."/>
            <person name="Nishikawa T."/>
            <person name="Kadowaki K."/>
            <person name="Sugiura M."/>
            <person name="Burr B."/>
            <person name="Sasaki T."/>
        </authorList>
    </citation>
    <scope>NUCLEOTIDE SEQUENCE [LARGE SCALE GENOMIC DNA]</scope>
    <source>
        <strain evidence="5">cv. Nipponbare</strain>
    </source>
</reference>
<dbReference type="EMBL" id="AP003564">
    <property type="protein sequence ID" value="BAD68560.1"/>
    <property type="molecule type" value="Genomic_DNA"/>
</dbReference>
<reference evidence="4" key="5">
    <citation type="journal article" date="2007" name="Genome Res.">
        <title>Curated Genome Annotation of Oryza sativa ssp. japonica and Comparative Genome Analysis with Arabidopsis thaliana.</title>
        <authorList>
            <consortium name="The Rice Annotation Project (RAP)"/>
            <person name="Itoh T."/>
            <person name="Tanaka T."/>
            <person name="Barrero R.A."/>
            <person name="Yamasaki C."/>
            <person name="Fujii Y."/>
            <person name="Hilton P.B."/>
            <person name="Antonio B.A."/>
            <person name="Aono H."/>
            <person name="Apweiler R."/>
            <person name="Bruskiewich R."/>
            <person name="Bureau T."/>
            <person name="Burr F."/>
            <person name="Costa de Oliveira A."/>
            <person name="Fuks G."/>
            <person name="Habara T."/>
            <person name="Haberer G."/>
            <person name="Han B."/>
            <person name="Harada E."/>
            <person name="Hiraki A.T."/>
            <person name="Hirochika H."/>
            <person name="Hoen D."/>
            <person name="Hokari H."/>
            <person name="Hosokawa S."/>
            <person name="Hsing Y."/>
            <person name="Ikawa H."/>
            <person name="Ikeo K."/>
            <person name="Imanishi T."/>
            <person name="Ito Y."/>
            <person name="Jaiswal P."/>
            <person name="Kanno M."/>
            <person name="Kawahara Y."/>
            <person name="Kawamura T."/>
            <person name="Kawashima H."/>
            <person name="Khurana J.P."/>
            <person name="Kikuchi S."/>
            <person name="Komatsu S."/>
            <person name="Koyanagi K.O."/>
            <person name="Kubooka H."/>
            <person name="Lieberherr D."/>
            <person name="Lin Y.C."/>
            <person name="Lonsdale D."/>
            <person name="Matsumoto T."/>
            <person name="Matsuya A."/>
            <person name="McCombie W.R."/>
            <person name="Messing J."/>
            <person name="Miyao A."/>
            <person name="Mulder N."/>
            <person name="Nagamura Y."/>
            <person name="Nam J."/>
            <person name="Namiki N."/>
            <person name="Numa H."/>
            <person name="Nurimoto S."/>
            <person name="O'donovan C."/>
            <person name="Ohyanagi H."/>
            <person name="Okido T."/>
            <person name="Oota S."/>
            <person name="Osato N."/>
            <person name="Palmer L.E."/>
            <person name="Quetier F."/>
            <person name="Raghuvanshi S."/>
            <person name="Saichi N."/>
            <person name="Sakai H."/>
            <person name="Sakai Y."/>
            <person name="Sakata K."/>
            <person name="Sakurai T."/>
            <person name="Sato F."/>
            <person name="Sato Y."/>
            <person name="Schoof H."/>
            <person name="Seki M."/>
            <person name="Shibata M."/>
            <person name="Shimizu Y."/>
            <person name="Shinozaki K."/>
            <person name="Shinso Y."/>
            <person name="Singh N.K."/>
            <person name="Smith-White B."/>
            <person name="Takeda J."/>
            <person name="Tanino M."/>
            <person name="Tatusova T."/>
            <person name="Thongjuea S."/>
            <person name="Todokoro F."/>
            <person name="Tsugane M."/>
            <person name="Tyagi A.K."/>
            <person name="Vanavichit A."/>
            <person name="Wang A."/>
            <person name="Wing R.A."/>
            <person name="Yamaguchi K."/>
            <person name="Yamamoto M."/>
            <person name="Yamamoto N."/>
            <person name="Yu Y."/>
            <person name="Zhang H."/>
            <person name="Zhao Q."/>
            <person name="Higo K."/>
            <person name="Burr B."/>
            <person name="Gojobori T."/>
            <person name="Sasaki T."/>
        </authorList>
    </citation>
    <scope>NUCLEOTIDE SEQUENCE</scope>
</reference>
<sequence>MSTASAGGGAKSSSSWSSSTFFRWIKAARYVVAVAVIVAIVVMIAYAIKMVGRERPLVVSVTGHTVKVQRPSNMSGNLTFAFTVRAANTGGFGQIYYTNIKALLAGRSASSPASPTYFVKTGLLDMAVIPRLTAVSQSFVMSGIGANGDGTMSSKDLRPYFMDLYKGNTMRDAVLRLNGTLMTEIYSGYNSTARTVVYCCEPIFVGDDDDAPDTPERPCVEQNDHSIDMTNKKNMLSCELS</sequence>
<evidence type="ECO:0000313" key="3">
    <source>
        <dbReference type="EMBL" id="BAD68560.1"/>
    </source>
</evidence>
<reference evidence="4" key="6">
    <citation type="journal article" date="2008" name="Nucleic Acids Res.">
        <title>The Rice Annotation Project Database (RAP-DB): 2008 update.</title>
        <authorList>
            <consortium name="The Rice Annotation Project (RAP)"/>
            <person name="Tanaka T."/>
            <person name="Antonio B.A."/>
            <person name="Kikuchi S."/>
            <person name="Matsumoto T."/>
            <person name="Nagamura Y."/>
            <person name="Numa H."/>
            <person name="Sakai H."/>
            <person name="Wu J."/>
            <person name="Itoh T."/>
            <person name="Sasaki T."/>
            <person name="Aono R."/>
            <person name="Fujii Y."/>
            <person name="Habara T."/>
            <person name="Harada E."/>
            <person name="Kanno M."/>
            <person name="Kawahara Y."/>
            <person name="Kawashima H."/>
            <person name="Kubooka H."/>
            <person name="Matsuya A."/>
            <person name="Nakaoka H."/>
            <person name="Saichi N."/>
            <person name="Sanbonmatsu R."/>
            <person name="Sato Y."/>
            <person name="Shinso Y."/>
            <person name="Suzuki M."/>
            <person name="Takeda J."/>
            <person name="Tanino M."/>
            <person name="Todokoro F."/>
            <person name="Yamaguchi K."/>
            <person name="Yamamoto N."/>
            <person name="Yamasaki C."/>
            <person name="Imanishi T."/>
            <person name="Okido T."/>
            <person name="Tada M."/>
            <person name="Ikeo K."/>
            <person name="Tateno Y."/>
            <person name="Gojobori T."/>
            <person name="Lin Y.C."/>
            <person name="Wei F.J."/>
            <person name="Hsing Y.I."/>
            <person name="Zhao Q."/>
            <person name="Han B."/>
            <person name="Kramer M.R."/>
            <person name="McCombie R.W."/>
            <person name="Lonsdale D."/>
            <person name="O'Donovan C.C."/>
            <person name="Whitfield E.J."/>
            <person name="Apweiler R."/>
            <person name="Koyanagi K.O."/>
            <person name="Khurana J.P."/>
            <person name="Raghuvanshi S."/>
            <person name="Singh N.K."/>
            <person name="Tyagi A.K."/>
            <person name="Haberer G."/>
            <person name="Fujisawa M."/>
            <person name="Hosokawa S."/>
            <person name="Ito Y."/>
            <person name="Ikawa H."/>
            <person name="Shibata M."/>
            <person name="Yamamoto M."/>
            <person name="Bruskiewich R.M."/>
            <person name="Hoen D.R."/>
            <person name="Bureau TE."/>
            <person name="Namiki N."/>
            <person name="Ohyanagi H."/>
            <person name="Sakai Y."/>
            <person name="Nobushima S."/>
            <person name="Sakata K."/>
            <person name="Barrero R.A."/>
            <person name="Sato Y."/>
            <person name="Souvorov A."/>
            <person name="Smith-White B."/>
            <person name="Tatusova T."/>
            <person name="An S."/>
            <person name="An G."/>
            <person name="OOta S."/>
            <person name="Fuks G."/>
            <person name="Messing J."/>
            <person name="Christie K.R."/>
            <person name="Lieberherr D."/>
            <person name="Kim H."/>
            <person name="Zuccolo A."/>
            <person name="Wing R.A."/>
            <person name="Nobuta K."/>
            <person name="Green P.J."/>
            <person name="Lu C."/>
            <person name="Meyers BC."/>
            <person name="Chaparro C."/>
            <person name="Piegu B."/>
            <person name="Panaud O."/>
            <person name="Echeverria M."/>
        </authorList>
    </citation>
    <scope>NUCLEOTIDE SEQUENCE</scope>
</reference>
<dbReference type="EMBL" id="AP008212">
    <property type="protein sequence ID" value="BAF18544.1"/>
    <property type="molecule type" value="Genomic_DNA"/>
</dbReference>
<keyword evidence="1" id="KW-0812">Transmembrane</keyword>
<reference evidence="4" key="4">
    <citation type="journal article" date="2006" name="Nucleic Acids Res.">
        <title>The Rice Annotation Project Database (RAP-DB): hub for Oryza sativa ssp. japonica genome information.</title>
        <authorList>
            <person name="Ohyanagi H."/>
            <person name="Tanaka T."/>
            <person name="Sakai H."/>
            <person name="Shigemoto Y."/>
            <person name="Yamaguchi K."/>
            <person name="Habara T."/>
            <person name="Fujii Y."/>
            <person name="Antonio B.A."/>
            <person name="Nagamura Y."/>
            <person name="Imanishi T."/>
            <person name="Ikeo K."/>
            <person name="Itoh T."/>
            <person name="Gojobori T."/>
            <person name="Sasaki T."/>
        </authorList>
    </citation>
    <scope>NUCLEOTIDE SEQUENCE</scope>
</reference>
<evidence type="ECO:0000313" key="4">
    <source>
        <dbReference type="EMBL" id="BAF18544.1"/>
    </source>
</evidence>
<proteinExistence type="predicted"/>
<dbReference type="Gramene" id="Os06t0118800-00">
    <property type="protein sequence ID" value="Os06t0118800-00"/>
    <property type="gene ID" value="Os06g0118800"/>
</dbReference>
<reference evidence="4" key="8">
    <citation type="submission" date="2012-08" db="EMBL/GenBank/DDBJ databases">
        <title>Oryza sativa nipponbare(GA3) genomic DNA, chromosome 6.</title>
        <authorList>
            <consortium name="IRGSP(International Rice Genome Sequencing Project)"/>
        </authorList>
    </citation>
    <scope>NUCLEOTIDE SEQUENCE</scope>
</reference>
<name>A0A0P0WSA6_ORYSJ</name>
<keyword evidence="1" id="KW-1133">Transmembrane helix</keyword>
<dbReference type="PANTHER" id="PTHR36480:SF10">
    <property type="entry name" value="LATE EMBRYOGENESIS ABUNDANT PROTEIN LEA-2 SUBGROUP DOMAIN-CONTAINING PROTEIN"/>
    <property type="match status" value="1"/>
</dbReference>
<feature type="transmembrane region" description="Helical" evidence="1">
    <location>
        <begin position="27"/>
        <end position="48"/>
    </location>
</feature>
<dbReference type="EMBL" id="AP003457">
    <property type="protein sequence ID" value="BAD68366.1"/>
    <property type="molecule type" value="Genomic_DNA"/>
</dbReference>
<organism evidence="3 5">
    <name type="scientific">Oryza sativa subsp. japonica</name>
    <name type="common">Rice</name>
    <dbReference type="NCBI Taxonomy" id="39947"/>
    <lineage>
        <taxon>Eukaryota</taxon>
        <taxon>Viridiplantae</taxon>
        <taxon>Streptophyta</taxon>
        <taxon>Embryophyta</taxon>
        <taxon>Tracheophyta</taxon>
        <taxon>Spermatophyta</taxon>
        <taxon>Magnoliopsida</taxon>
        <taxon>Liliopsida</taxon>
        <taxon>Poales</taxon>
        <taxon>Poaceae</taxon>
        <taxon>BOP clade</taxon>
        <taxon>Oryzoideae</taxon>
        <taxon>Oryzeae</taxon>
        <taxon>Oryzinae</taxon>
        <taxon>Oryza</taxon>
        <taxon>Oryza sativa</taxon>
    </lineage>
</organism>
<dbReference type="OMA" id="GRVRMYY"/>
<evidence type="ECO:0000313" key="2">
    <source>
        <dbReference type="EMBL" id="BAD68366.1"/>
    </source>
</evidence>
<evidence type="ECO:0000313" key="5">
    <source>
        <dbReference type="Proteomes" id="UP000000763"/>
    </source>
</evidence>
<dbReference type="KEGG" id="dosa:Os06g0118800"/>
<dbReference type="AlphaFoldDB" id="A0A0P0WSA6"/>
<reference evidence="3" key="2">
    <citation type="submission" date="2001-05" db="EMBL/GenBank/DDBJ databases">
        <title>Oryza sativa nipponbare(GA3) genomic DNA, chromosome 6, BAC clone:OSJNBa0062J13.</title>
        <authorList>
            <person name="Sasaki T."/>
            <person name="Matsumoto T."/>
            <person name="Yamamoto K."/>
        </authorList>
    </citation>
    <scope>NUCLEOTIDE SEQUENCE</scope>
</reference>
<reference evidence="4" key="9">
    <citation type="submission" date="2012-08" db="EMBL/GenBank/DDBJ databases">
        <title>The Second Rice Annotation Project Meeting (RAP2).</title>
        <authorList>
            <consortium name="The Rice Annotation Project (RAP)"/>
        </authorList>
    </citation>
    <scope>NUCLEOTIDE SEQUENCE</scope>
</reference>
<evidence type="ECO:0000256" key="1">
    <source>
        <dbReference type="SAM" id="Phobius"/>
    </source>
</evidence>
<keyword evidence="1" id="KW-0472">Membrane</keyword>
<reference evidence="5" key="7">
    <citation type="journal article" date="2008" name="Nucleic Acids Res.">
        <title>The rice annotation project database (RAP-DB): 2008 update.</title>
        <authorList>
            <consortium name="The rice annotation project (RAP)"/>
        </authorList>
    </citation>
    <scope>GENOME REANNOTATION</scope>
    <source>
        <strain evidence="5">cv. Nipponbare</strain>
    </source>
</reference>
<dbReference type="PANTHER" id="PTHR36480">
    <property type="entry name" value="OS06G0118900 PROTEIN-RELATED"/>
    <property type="match status" value="1"/>
</dbReference>
<reference evidence="2" key="1">
    <citation type="submission" date="2001-03" db="EMBL/GenBank/DDBJ databases">
        <title>Oryza sativa nipponbare(GA3) genomic DNA, chromosome 6, PAC clone:P0660D08.</title>
        <authorList>
            <person name="Sasaki T."/>
            <person name="Matsumoto T."/>
            <person name="Yamamoto K."/>
        </authorList>
    </citation>
    <scope>NUCLEOTIDE SEQUENCE</scope>
</reference>
<gene>
    <name evidence="4" type="ordered locus">Os06g0118800</name>
    <name evidence="3" type="ORF">OSJNBa0062J13.32</name>
    <name evidence="2" type="ORF">P0660D08.1</name>
</gene>
<dbReference type="Proteomes" id="UP000000763">
    <property type="component" value="Chromosome 6"/>
</dbReference>